<dbReference type="FunCoup" id="E3NC57">
    <property type="interactions" value="3"/>
</dbReference>
<evidence type="ECO:0000256" key="1">
    <source>
        <dbReference type="ARBA" id="ARBA00004141"/>
    </source>
</evidence>
<evidence type="ECO:0000256" key="11">
    <source>
        <dbReference type="ARBA" id="ARBA00023201"/>
    </source>
</evidence>
<evidence type="ECO:0000256" key="3">
    <source>
        <dbReference type="ARBA" id="ARBA00022448"/>
    </source>
</evidence>
<evidence type="ECO:0000256" key="4">
    <source>
        <dbReference type="ARBA" id="ARBA00022461"/>
    </source>
</evidence>
<evidence type="ECO:0000256" key="5">
    <source>
        <dbReference type="ARBA" id="ARBA00022692"/>
    </source>
</evidence>
<keyword evidence="12 13" id="KW-0407">Ion channel</keyword>
<evidence type="ECO:0000256" key="6">
    <source>
        <dbReference type="ARBA" id="ARBA00022989"/>
    </source>
</evidence>
<keyword evidence="4 13" id="KW-0894">Sodium channel</keyword>
<dbReference type="GO" id="GO:0015280">
    <property type="term" value="F:ligand-gated sodium channel activity"/>
    <property type="evidence" value="ECO:0007669"/>
    <property type="project" value="TreeGrafter"/>
</dbReference>
<dbReference type="Pfam" id="PF00858">
    <property type="entry name" value="ASC"/>
    <property type="match status" value="1"/>
</dbReference>
<dbReference type="AlphaFoldDB" id="E3NC57"/>
<organism evidence="15">
    <name type="scientific">Caenorhabditis remanei</name>
    <name type="common">Caenorhabditis vulgaris</name>
    <dbReference type="NCBI Taxonomy" id="31234"/>
    <lineage>
        <taxon>Eukaryota</taxon>
        <taxon>Metazoa</taxon>
        <taxon>Ecdysozoa</taxon>
        <taxon>Nematoda</taxon>
        <taxon>Chromadorea</taxon>
        <taxon>Rhabditida</taxon>
        <taxon>Rhabditina</taxon>
        <taxon>Rhabditomorpha</taxon>
        <taxon>Rhabditoidea</taxon>
        <taxon>Rhabditidae</taxon>
        <taxon>Peloderinae</taxon>
        <taxon>Caenorhabditis</taxon>
    </lineage>
</organism>
<keyword evidence="15" id="KW-1185">Reference proteome</keyword>
<dbReference type="STRING" id="31234.E3NC57"/>
<accession>E3NC57</accession>
<keyword evidence="10" id="KW-0325">Glycoprotein</keyword>
<dbReference type="PANTHER" id="PTHR11690:SF248">
    <property type="entry name" value="PICKPOCKET 17, ISOFORM A"/>
    <property type="match status" value="1"/>
</dbReference>
<evidence type="ECO:0000313" key="15">
    <source>
        <dbReference type="Proteomes" id="UP000008281"/>
    </source>
</evidence>
<keyword evidence="9" id="KW-0472">Membrane</keyword>
<evidence type="ECO:0000256" key="10">
    <source>
        <dbReference type="ARBA" id="ARBA00023180"/>
    </source>
</evidence>
<keyword evidence="3 13" id="KW-0813">Transport</keyword>
<comment type="similarity">
    <text evidence="2 13">Belongs to the amiloride-sensitive sodium channel (TC 1.A.6) family.</text>
</comment>
<dbReference type="GO" id="GO:0005886">
    <property type="term" value="C:plasma membrane"/>
    <property type="evidence" value="ECO:0007669"/>
    <property type="project" value="TreeGrafter"/>
</dbReference>
<comment type="subcellular location">
    <subcellularLocation>
        <location evidence="1">Membrane</location>
        <topology evidence="1">Multi-pass membrane protein</topology>
    </subcellularLocation>
</comment>
<keyword evidence="11 13" id="KW-0739">Sodium transport</keyword>
<reference evidence="14" key="1">
    <citation type="submission" date="2007-07" db="EMBL/GenBank/DDBJ databases">
        <title>PCAP assembly of the Caenorhabditis remanei genome.</title>
        <authorList>
            <consortium name="The Caenorhabditis remanei Sequencing Consortium"/>
            <person name="Wilson R.K."/>
        </authorList>
    </citation>
    <scope>NUCLEOTIDE SEQUENCE [LARGE SCALE GENOMIC DNA]</scope>
    <source>
        <strain evidence="14">PB4641</strain>
    </source>
</reference>
<evidence type="ECO:0000256" key="13">
    <source>
        <dbReference type="RuleBase" id="RU000679"/>
    </source>
</evidence>
<keyword evidence="6" id="KW-1133">Transmembrane helix</keyword>
<evidence type="ECO:0000313" key="14">
    <source>
        <dbReference type="EMBL" id="EFO92621.1"/>
    </source>
</evidence>
<evidence type="ECO:0000256" key="12">
    <source>
        <dbReference type="ARBA" id="ARBA00023303"/>
    </source>
</evidence>
<dbReference type="HOGENOM" id="CLU_138761_0_0_1"/>
<dbReference type="InterPro" id="IPR001873">
    <property type="entry name" value="ENaC"/>
</dbReference>
<evidence type="ECO:0000256" key="9">
    <source>
        <dbReference type="ARBA" id="ARBA00023136"/>
    </source>
</evidence>
<evidence type="ECO:0000256" key="7">
    <source>
        <dbReference type="ARBA" id="ARBA00023053"/>
    </source>
</evidence>
<gene>
    <name evidence="14" type="ORF">CRE_16414</name>
</gene>
<name>E3NC57_CAERE</name>
<dbReference type="OMA" id="KSAVHEW"/>
<keyword evidence="5 13" id="KW-0812">Transmembrane</keyword>
<dbReference type="OrthoDB" id="6238402at2759"/>
<protein>
    <submittedName>
        <fullName evidence="14">Uncharacterized protein</fullName>
    </submittedName>
</protein>
<evidence type="ECO:0000256" key="2">
    <source>
        <dbReference type="ARBA" id="ARBA00007193"/>
    </source>
</evidence>
<keyword evidence="8 13" id="KW-0406">Ion transport</keyword>
<dbReference type="Proteomes" id="UP000008281">
    <property type="component" value="Unassembled WGS sequence"/>
</dbReference>
<keyword evidence="7" id="KW-0915">Sodium</keyword>
<sequence length="173" mass="19696">MSEVRNRKSSLKNDSSDLSDSDDGEFKEIIKDIENDHWKDRPVDETRWAKTKSAVHEWGLSCSWHGIPHMAQSLSWPTILLWSTILVISAVLFVYLITITVRQYFSFQKLVDLNVGGVTDLLNSNFVSYFQIGMEESSFPSITFCNSNPYKLSAVRAIPELEALLTVYSQALQ</sequence>
<dbReference type="EMBL" id="DS268592">
    <property type="protein sequence ID" value="EFO92621.1"/>
    <property type="molecule type" value="Genomic_DNA"/>
</dbReference>
<dbReference type="eggNOG" id="KOG4294">
    <property type="taxonomic scope" value="Eukaryota"/>
</dbReference>
<proteinExistence type="inferred from homology"/>
<evidence type="ECO:0000256" key="8">
    <source>
        <dbReference type="ARBA" id="ARBA00023065"/>
    </source>
</evidence>
<dbReference type="PANTHER" id="PTHR11690">
    <property type="entry name" value="AMILORIDE-SENSITIVE SODIUM CHANNEL-RELATED"/>
    <property type="match status" value="1"/>
</dbReference>